<keyword evidence="1" id="KW-0732">Signal</keyword>
<dbReference type="AlphaFoldDB" id="A0A915P463"/>
<evidence type="ECO:0000313" key="2">
    <source>
        <dbReference type="Proteomes" id="UP000887560"/>
    </source>
</evidence>
<organism evidence="2 3">
    <name type="scientific">Meloidogyne floridensis</name>
    <dbReference type="NCBI Taxonomy" id="298350"/>
    <lineage>
        <taxon>Eukaryota</taxon>
        <taxon>Metazoa</taxon>
        <taxon>Ecdysozoa</taxon>
        <taxon>Nematoda</taxon>
        <taxon>Chromadorea</taxon>
        <taxon>Rhabditida</taxon>
        <taxon>Tylenchina</taxon>
        <taxon>Tylenchomorpha</taxon>
        <taxon>Tylenchoidea</taxon>
        <taxon>Meloidogynidae</taxon>
        <taxon>Meloidogyninae</taxon>
        <taxon>Meloidogyne</taxon>
    </lineage>
</organism>
<proteinExistence type="predicted"/>
<feature type="chain" id="PRO_5037319673" evidence="1">
    <location>
        <begin position="23"/>
        <end position="84"/>
    </location>
</feature>
<dbReference type="Proteomes" id="UP000887560">
    <property type="component" value="Unplaced"/>
</dbReference>
<protein>
    <submittedName>
        <fullName evidence="3">Secreted protein</fullName>
    </submittedName>
</protein>
<evidence type="ECO:0000313" key="3">
    <source>
        <dbReference type="WBParaSite" id="scf7180000423783.g11606"/>
    </source>
</evidence>
<accession>A0A915P463</accession>
<dbReference type="WBParaSite" id="scf7180000423783.g11606">
    <property type="protein sequence ID" value="scf7180000423783.g11606"/>
    <property type="gene ID" value="scf7180000423783.g11606"/>
</dbReference>
<feature type="signal peptide" evidence="1">
    <location>
        <begin position="1"/>
        <end position="22"/>
    </location>
</feature>
<sequence>MQIKNIFILFLFISTITINVWGRDIPPSKANPTQNDIPLDILNNLFNLIVDLKIKEDLEKVDNYLNKEEGEEEINTSTTVGGEE</sequence>
<evidence type="ECO:0000256" key="1">
    <source>
        <dbReference type="SAM" id="SignalP"/>
    </source>
</evidence>
<reference evidence="3" key="1">
    <citation type="submission" date="2022-11" db="UniProtKB">
        <authorList>
            <consortium name="WormBaseParasite"/>
        </authorList>
    </citation>
    <scope>IDENTIFICATION</scope>
</reference>
<name>A0A915P463_9BILA</name>
<keyword evidence="2" id="KW-1185">Reference proteome</keyword>